<evidence type="ECO:0000313" key="3">
    <source>
        <dbReference type="Proteomes" id="UP001159427"/>
    </source>
</evidence>
<keyword evidence="3" id="KW-1185">Reference proteome</keyword>
<sequence>LADVGTEKDVIIEAPVKMYSHMGTQTEPLDFFIDCPVDLPLERQQRNVALDHTYNCKPKQVDAHLENVEPDSLQVDENLQLSDESAMEYCDVDDIGSVDGCDSSDEDWNPDKDDDSDDEKADFFNWLDKNK</sequence>
<name>A0ABN8SSP9_9CNID</name>
<accession>A0ABN8SSP9</accession>
<dbReference type="Proteomes" id="UP001159427">
    <property type="component" value="Unassembled WGS sequence"/>
</dbReference>
<evidence type="ECO:0000313" key="2">
    <source>
        <dbReference type="EMBL" id="CAH3193671.1"/>
    </source>
</evidence>
<feature type="compositionally biased region" description="Acidic residues" evidence="1">
    <location>
        <begin position="93"/>
        <end position="120"/>
    </location>
</feature>
<evidence type="ECO:0000256" key="1">
    <source>
        <dbReference type="SAM" id="MobiDB-lite"/>
    </source>
</evidence>
<dbReference type="EMBL" id="CALNXI010003558">
    <property type="protein sequence ID" value="CAH3193671.1"/>
    <property type="molecule type" value="Genomic_DNA"/>
</dbReference>
<proteinExistence type="predicted"/>
<feature type="non-terminal residue" evidence="2">
    <location>
        <position position="1"/>
    </location>
</feature>
<reference evidence="2 3" key="1">
    <citation type="submission" date="2022-05" db="EMBL/GenBank/DDBJ databases">
        <authorList>
            <consortium name="Genoscope - CEA"/>
            <person name="William W."/>
        </authorList>
    </citation>
    <scope>NUCLEOTIDE SEQUENCE [LARGE SCALE GENOMIC DNA]</scope>
</reference>
<feature type="non-terminal residue" evidence="2">
    <location>
        <position position="131"/>
    </location>
</feature>
<organism evidence="2 3">
    <name type="scientific">Porites evermanni</name>
    <dbReference type="NCBI Taxonomy" id="104178"/>
    <lineage>
        <taxon>Eukaryota</taxon>
        <taxon>Metazoa</taxon>
        <taxon>Cnidaria</taxon>
        <taxon>Anthozoa</taxon>
        <taxon>Hexacorallia</taxon>
        <taxon>Scleractinia</taxon>
        <taxon>Fungiina</taxon>
        <taxon>Poritidae</taxon>
        <taxon>Porites</taxon>
    </lineage>
</organism>
<protein>
    <submittedName>
        <fullName evidence="2">Uncharacterized protein</fullName>
    </submittedName>
</protein>
<comment type="caution">
    <text evidence="2">The sequence shown here is derived from an EMBL/GenBank/DDBJ whole genome shotgun (WGS) entry which is preliminary data.</text>
</comment>
<feature type="region of interest" description="Disordered" evidence="1">
    <location>
        <begin position="93"/>
        <end position="131"/>
    </location>
</feature>
<gene>
    <name evidence="2" type="ORF">PEVE_00026280</name>
</gene>